<organism evidence="2 3">
    <name type="scientific">Polarella glacialis</name>
    <name type="common">Dinoflagellate</name>
    <dbReference type="NCBI Taxonomy" id="89957"/>
    <lineage>
        <taxon>Eukaryota</taxon>
        <taxon>Sar</taxon>
        <taxon>Alveolata</taxon>
        <taxon>Dinophyceae</taxon>
        <taxon>Suessiales</taxon>
        <taxon>Suessiaceae</taxon>
        <taxon>Polarella</taxon>
    </lineage>
</organism>
<feature type="signal peptide" evidence="1">
    <location>
        <begin position="1"/>
        <end position="21"/>
    </location>
</feature>
<evidence type="ECO:0000313" key="3">
    <source>
        <dbReference type="Proteomes" id="UP000654075"/>
    </source>
</evidence>
<dbReference type="AlphaFoldDB" id="A0A813FIZ3"/>
<evidence type="ECO:0000313" key="2">
    <source>
        <dbReference type="EMBL" id="CAE8614166.1"/>
    </source>
</evidence>
<name>A0A813FIZ3_POLGL</name>
<reference evidence="2" key="1">
    <citation type="submission" date="2021-02" db="EMBL/GenBank/DDBJ databases">
        <authorList>
            <person name="Dougan E. K."/>
            <person name="Rhodes N."/>
            <person name="Thang M."/>
            <person name="Chan C."/>
        </authorList>
    </citation>
    <scope>NUCLEOTIDE SEQUENCE</scope>
</reference>
<sequence length="202" mass="21336">MAAVKLIKFVAVAIWFSSSDAEPTNRTCAGQDQDEMVALQVGVQSHVGTCSCGDVCPGYNGQGGGEVEFSCSEAQEAYLASNPGVDQEALSQTECYWASGPHLEKVDNTKCWSGLGSALWVTFNLPYPHGKKNSQYPCLSTCPAGFYNADEGIDCAPCAAPIPAENIRSDYLYATSMNVVCPNGWCECGGGGCGCKAQGRCR</sequence>
<dbReference type="EMBL" id="CAJNNV010025373">
    <property type="protein sequence ID" value="CAE8614166.1"/>
    <property type="molecule type" value="Genomic_DNA"/>
</dbReference>
<accession>A0A813FIZ3</accession>
<protein>
    <recommendedName>
        <fullName evidence="4">Tyrosine-protein kinase ephrin type A/B receptor-like domain-containing protein</fullName>
    </recommendedName>
</protein>
<gene>
    <name evidence="2" type="ORF">PGLA1383_LOCUS31896</name>
</gene>
<keyword evidence="1" id="KW-0732">Signal</keyword>
<feature type="chain" id="PRO_5032468083" description="Tyrosine-protein kinase ephrin type A/B receptor-like domain-containing protein" evidence="1">
    <location>
        <begin position="22"/>
        <end position="202"/>
    </location>
</feature>
<evidence type="ECO:0000256" key="1">
    <source>
        <dbReference type="SAM" id="SignalP"/>
    </source>
</evidence>
<dbReference type="Proteomes" id="UP000654075">
    <property type="component" value="Unassembled WGS sequence"/>
</dbReference>
<comment type="caution">
    <text evidence="2">The sequence shown here is derived from an EMBL/GenBank/DDBJ whole genome shotgun (WGS) entry which is preliminary data.</text>
</comment>
<keyword evidence="3" id="KW-1185">Reference proteome</keyword>
<evidence type="ECO:0008006" key="4">
    <source>
        <dbReference type="Google" id="ProtNLM"/>
    </source>
</evidence>
<proteinExistence type="predicted"/>